<keyword evidence="5 8" id="KW-0472">Membrane</keyword>
<feature type="region of interest" description="Disordered" evidence="7">
    <location>
        <begin position="514"/>
        <end position="535"/>
    </location>
</feature>
<feature type="domain" description="ABC3 transporter permease C-terminal" evidence="9">
    <location>
        <begin position="282"/>
        <end position="399"/>
    </location>
</feature>
<dbReference type="EMBL" id="JBHSPH010000010">
    <property type="protein sequence ID" value="MFC5864678.1"/>
    <property type="molecule type" value="Genomic_DNA"/>
</dbReference>
<dbReference type="Pfam" id="PF12704">
    <property type="entry name" value="MacB_PCD"/>
    <property type="match status" value="2"/>
</dbReference>
<evidence type="ECO:0000256" key="7">
    <source>
        <dbReference type="SAM" id="MobiDB-lite"/>
    </source>
</evidence>
<dbReference type="InterPro" id="IPR003838">
    <property type="entry name" value="ABC3_permease_C"/>
</dbReference>
<evidence type="ECO:0000259" key="10">
    <source>
        <dbReference type="Pfam" id="PF12704"/>
    </source>
</evidence>
<dbReference type="PANTHER" id="PTHR30572">
    <property type="entry name" value="MEMBRANE COMPONENT OF TRANSPORTER-RELATED"/>
    <property type="match status" value="1"/>
</dbReference>
<protein>
    <submittedName>
        <fullName evidence="11">ABC transporter permease</fullName>
    </submittedName>
</protein>
<evidence type="ECO:0000256" key="2">
    <source>
        <dbReference type="ARBA" id="ARBA00022475"/>
    </source>
</evidence>
<evidence type="ECO:0000256" key="8">
    <source>
        <dbReference type="SAM" id="Phobius"/>
    </source>
</evidence>
<dbReference type="Pfam" id="PF02687">
    <property type="entry name" value="FtsX"/>
    <property type="match status" value="2"/>
</dbReference>
<feature type="transmembrane region" description="Helical" evidence="8">
    <location>
        <begin position="373"/>
        <end position="394"/>
    </location>
</feature>
<feature type="transmembrane region" description="Helical" evidence="8">
    <location>
        <begin position="424"/>
        <end position="444"/>
    </location>
</feature>
<evidence type="ECO:0000259" key="9">
    <source>
        <dbReference type="Pfam" id="PF02687"/>
    </source>
</evidence>
<feature type="transmembrane region" description="Helical" evidence="8">
    <location>
        <begin position="732"/>
        <end position="757"/>
    </location>
</feature>
<evidence type="ECO:0000256" key="3">
    <source>
        <dbReference type="ARBA" id="ARBA00022692"/>
    </source>
</evidence>
<comment type="caution">
    <text evidence="11">The sequence shown here is derived from an EMBL/GenBank/DDBJ whole genome shotgun (WGS) entry which is preliminary data.</text>
</comment>
<evidence type="ECO:0000313" key="11">
    <source>
        <dbReference type="EMBL" id="MFC5864678.1"/>
    </source>
</evidence>
<organism evidence="11 12">
    <name type="scientific">Acidicapsa dinghuensis</name>
    <dbReference type="NCBI Taxonomy" id="2218256"/>
    <lineage>
        <taxon>Bacteria</taxon>
        <taxon>Pseudomonadati</taxon>
        <taxon>Acidobacteriota</taxon>
        <taxon>Terriglobia</taxon>
        <taxon>Terriglobales</taxon>
        <taxon>Acidobacteriaceae</taxon>
        <taxon>Acidicapsa</taxon>
    </lineage>
</organism>
<evidence type="ECO:0000313" key="12">
    <source>
        <dbReference type="Proteomes" id="UP001596091"/>
    </source>
</evidence>
<sequence length="811" mass="86533">MAGRSGDLRYALRQLWRARMFTAITIVTLALGVGANTAIFSVIQAVLLQPAGVKDPASVASFHARYVQLNLPSIGVSAPDFQDAVSLSPIVESGAIVQQTSFNATFQGRTQHLRAGLVTWQWFHVYGAEPIVGRVFRPEEDQKGANREVILSYALWQEMFGGQRDAVGQSVLLDDQSYRVVGVMRSDFDWPRNEQLWIPLGLAPTDYAADNRFNESYDSVVRLRPGASVAQLNAALDRKRQEEIRREGTGSFAQSAGWSMFAQPWTQDAAGDLRKPLFALFAVAGMILLIACANISGLMLARASSRTRELAIRTALGASVSQLTKQFVVETVLLAGIATGIAILAGPFLGRLLLLAIPHDLAAGFVVEGNWKLMLAAAGFGLATSLFAGLAPVLQVARSYKDLRLAEYGKGSTAAPARQRFRSVLVVGEVALAFLLVAGTGMFLSSLRQLQHVDTGFTSEGVLAGSVTLNASNYRGQPVKVQNFLDNVMSRLSQQPGVVAAGAVSSLPFGKNGHPSASFQIENQPLGPGDPGPHSDRVTATPGYRAAMEIPLLKGRWFTEEDRADHPRVAVIDDVLAQAYWPGQNPIGQHVRNGSNSPWKEIVGVVGHVRKDSLEVDENKGLIYESMAQNASDGAAIVVRTKVAPDALRGTLAEAVKAADSTEAVYDVHPLSSLVSESLAARRLLVLLLTLFGGLALLLAGIGIYGLLSFTAAQRTTEIGIRMALGAQRWQVITLVLRQSFVLIGAGIGVGLGLTFVAQRILTHSFAAMHGGLADSLVLAGVSLALAATLASVIPASRSAAVDPMIALRNE</sequence>
<feature type="transmembrane region" description="Helical" evidence="8">
    <location>
        <begin position="332"/>
        <end position="353"/>
    </location>
</feature>
<dbReference type="InterPro" id="IPR050250">
    <property type="entry name" value="Macrolide_Exporter_MacB"/>
</dbReference>
<dbReference type="NCBIfam" id="TIGR03434">
    <property type="entry name" value="ADOP"/>
    <property type="match status" value="1"/>
</dbReference>
<feature type="transmembrane region" description="Helical" evidence="8">
    <location>
        <begin position="777"/>
        <end position="796"/>
    </location>
</feature>
<keyword evidence="4 8" id="KW-1133">Transmembrane helix</keyword>
<dbReference type="RefSeq" id="WP_263332751.1">
    <property type="nucleotide sequence ID" value="NZ_JAGSYH010000001.1"/>
</dbReference>
<evidence type="ECO:0000256" key="1">
    <source>
        <dbReference type="ARBA" id="ARBA00004651"/>
    </source>
</evidence>
<keyword evidence="12" id="KW-1185">Reference proteome</keyword>
<feature type="domain" description="ABC3 transporter permease C-terminal" evidence="9">
    <location>
        <begin position="691"/>
        <end position="800"/>
    </location>
</feature>
<evidence type="ECO:0000256" key="6">
    <source>
        <dbReference type="ARBA" id="ARBA00038076"/>
    </source>
</evidence>
<feature type="transmembrane region" description="Helical" evidence="8">
    <location>
        <begin position="277"/>
        <end position="301"/>
    </location>
</feature>
<feature type="transmembrane region" description="Helical" evidence="8">
    <location>
        <begin position="21"/>
        <end position="47"/>
    </location>
</feature>
<gene>
    <name evidence="11" type="ORF">ACFPT7_20385</name>
</gene>
<dbReference type="PANTHER" id="PTHR30572:SF4">
    <property type="entry name" value="ABC TRANSPORTER PERMEASE YTRF"/>
    <property type="match status" value="1"/>
</dbReference>
<keyword evidence="2" id="KW-1003">Cell membrane</keyword>
<evidence type="ECO:0000256" key="4">
    <source>
        <dbReference type="ARBA" id="ARBA00022989"/>
    </source>
</evidence>
<dbReference type="InterPro" id="IPR017800">
    <property type="entry name" value="ADOP"/>
</dbReference>
<reference evidence="12" key="1">
    <citation type="journal article" date="2019" name="Int. J. Syst. Evol. Microbiol.">
        <title>The Global Catalogue of Microorganisms (GCM) 10K type strain sequencing project: providing services to taxonomists for standard genome sequencing and annotation.</title>
        <authorList>
            <consortium name="The Broad Institute Genomics Platform"/>
            <consortium name="The Broad Institute Genome Sequencing Center for Infectious Disease"/>
            <person name="Wu L."/>
            <person name="Ma J."/>
        </authorList>
    </citation>
    <scope>NUCLEOTIDE SEQUENCE [LARGE SCALE GENOMIC DNA]</scope>
    <source>
        <strain evidence="12">JCM 4087</strain>
    </source>
</reference>
<comment type="similarity">
    <text evidence="6">Belongs to the ABC-4 integral membrane protein family.</text>
</comment>
<feature type="domain" description="MacB-like periplasmic core" evidence="10">
    <location>
        <begin position="22"/>
        <end position="238"/>
    </location>
</feature>
<evidence type="ECO:0000256" key="5">
    <source>
        <dbReference type="ARBA" id="ARBA00023136"/>
    </source>
</evidence>
<feature type="transmembrane region" description="Helical" evidence="8">
    <location>
        <begin position="684"/>
        <end position="711"/>
    </location>
</feature>
<dbReference type="InterPro" id="IPR025857">
    <property type="entry name" value="MacB_PCD"/>
</dbReference>
<keyword evidence="3 8" id="KW-0812">Transmembrane</keyword>
<feature type="domain" description="MacB-like periplasmic core" evidence="10">
    <location>
        <begin position="426"/>
        <end position="608"/>
    </location>
</feature>
<proteinExistence type="inferred from homology"/>
<dbReference type="Proteomes" id="UP001596091">
    <property type="component" value="Unassembled WGS sequence"/>
</dbReference>
<name>A0ABW1EKS5_9BACT</name>
<comment type="subcellular location">
    <subcellularLocation>
        <location evidence="1">Cell membrane</location>
        <topology evidence="1">Multi-pass membrane protein</topology>
    </subcellularLocation>
</comment>
<accession>A0ABW1EKS5</accession>